<evidence type="ECO:0000313" key="2">
    <source>
        <dbReference type="EMBL" id="KAG7305796.1"/>
    </source>
</evidence>
<feature type="coiled-coil region" evidence="1">
    <location>
        <begin position="4"/>
        <end position="31"/>
    </location>
</feature>
<dbReference type="EMBL" id="JAHIBW010000013">
    <property type="protein sequence ID" value="KAG7305796.1"/>
    <property type="molecule type" value="Genomic_DNA"/>
</dbReference>
<comment type="caution">
    <text evidence="2">The sequence shown here is derived from an EMBL/GenBank/DDBJ whole genome shotgun (WGS) entry which is preliminary data.</text>
</comment>
<sequence>MPKRKHEEDSEQRYLRKLKKYEEKLLSKRNKRQSRVIYSSDEDIAEIEEHYNNEEISADVHNMADVDNNDLTDHIFEGESIPTINLSEEDTQKEGQDEPIRPSLLLDFRIRLVLPLPVTKLNSSFYDYFNH</sequence>
<organism evidence="2 3">
    <name type="scientific">Plutella xylostella</name>
    <name type="common">Diamondback moth</name>
    <name type="synonym">Plutella maculipennis</name>
    <dbReference type="NCBI Taxonomy" id="51655"/>
    <lineage>
        <taxon>Eukaryota</taxon>
        <taxon>Metazoa</taxon>
        <taxon>Ecdysozoa</taxon>
        <taxon>Arthropoda</taxon>
        <taxon>Hexapoda</taxon>
        <taxon>Insecta</taxon>
        <taxon>Pterygota</taxon>
        <taxon>Neoptera</taxon>
        <taxon>Endopterygota</taxon>
        <taxon>Lepidoptera</taxon>
        <taxon>Glossata</taxon>
        <taxon>Ditrysia</taxon>
        <taxon>Yponomeutoidea</taxon>
        <taxon>Plutellidae</taxon>
        <taxon>Plutella</taxon>
    </lineage>
</organism>
<evidence type="ECO:0000256" key="1">
    <source>
        <dbReference type="SAM" id="Coils"/>
    </source>
</evidence>
<reference evidence="2 3" key="1">
    <citation type="submission" date="2021-06" db="EMBL/GenBank/DDBJ databases">
        <title>A haploid diamondback moth (Plutella xylostella L.) genome assembly resolves 31 chromosomes and identifies a diamide resistance mutation.</title>
        <authorList>
            <person name="Ward C.M."/>
            <person name="Perry K.D."/>
            <person name="Baker G."/>
            <person name="Powis K."/>
            <person name="Heckel D.G."/>
            <person name="Baxter S.W."/>
        </authorList>
    </citation>
    <scope>NUCLEOTIDE SEQUENCE [LARGE SCALE GENOMIC DNA]</scope>
    <source>
        <strain evidence="2 3">LV</strain>
        <tissue evidence="2">Single pupa</tissue>
    </source>
</reference>
<protein>
    <submittedName>
        <fullName evidence="2">Uncharacterized protein</fullName>
    </submittedName>
</protein>
<keyword evidence="1" id="KW-0175">Coiled coil</keyword>
<accession>A0ABQ7QKT7</accession>
<dbReference type="Proteomes" id="UP000823941">
    <property type="component" value="Chromosome 13"/>
</dbReference>
<proteinExistence type="predicted"/>
<keyword evidence="3" id="KW-1185">Reference proteome</keyword>
<evidence type="ECO:0000313" key="3">
    <source>
        <dbReference type="Proteomes" id="UP000823941"/>
    </source>
</evidence>
<name>A0ABQ7QKT7_PLUXY</name>
<gene>
    <name evidence="2" type="ORF">JYU34_009940</name>
</gene>